<dbReference type="Pfam" id="PF13419">
    <property type="entry name" value="HAD_2"/>
    <property type="match status" value="1"/>
</dbReference>
<evidence type="ECO:0000256" key="6">
    <source>
        <dbReference type="ARBA" id="ARBA00052504"/>
    </source>
</evidence>
<evidence type="ECO:0000256" key="8">
    <source>
        <dbReference type="ARBA" id="ARBA00083904"/>
    </source>
</evidence>
<protein>
    <recommendedName>
        <fullName evidence="7">pseudouridine 5'-phosphatase</fullName>
        <ecNumber evidence="7">3.1.3.96</ecNumber>
    </recommendedName>
    <alternativeName>
        <fullName evidence="8">Pseudouridine-5'-monophosphatase</fullName>
    </alternativeName>
</protein>
<evidence type="ECO:0000256" key="2">
    <source>
        <dbReference type="ARBA" id="ARBA00006171"/>
    </source>
</evidence>
<evidence type="ECO:0000256" key="3">
    <source>
        <dbReference type="ARBA" id="ARBA00022723"/>
    </source>
</evidence>
<feature type="domain" description="ZP" evidence="10">
    <location>
        <begin position="134"/>
        <end position="439"/>
    </location>
</feature>
<dbReference type="InterPro" id="IPR041492">
    <property type="entry name" value="HAD_2"/>
</dbReference>
<keyword evidence="5" id="KW-0460">Magnesium</keyword>
<name>A0A085M7L8_9BILA</name>
<comment type="catalytic activity">
    <reaction evidence="6">
        <text>psi-UMP + H2O = pseudouridine + phosphate</text>
        <dbReference type="Rhea" id="RHEA:10944"/>
        <dbReference type="ChEBI" id="CHEBI:15377"/>
        <dbReference type="ChEBI" id="CHEBI:17802"/>
        <dbReference type="ChEBI" id="CHEBI:43474"/>
        <dbReference type="ChEBI" id="CHEBI:58380"/>
        <dbReference type="EC" id="3.1.3.96"/>
    </reaction>
</comment>
<dbReference type="InterPro" id="IPR023198">
    <property type="entry name" value="PGP-like_dom2"/>
</dbReference>
<dbReference type="EMBL" id="KL363219">
    <property type="protein sequence ID" value="KFD53214.1"/>
    <property type="molecule type" value="Genomic_DNA"/>
</dbReference>
<keyword evidence="9" id="KW-0812">Transmembrane</keyword>
<comment type="similarity">
    <text evidence="2">Belongs to the HAD-like hydrolase superfamily. CbbY/CbbZ/Gph/YieH family.</text>
</comment>
<dbReference type="InterPro" id="IPR023214">
    <property type="entry name" value="HAD_sf"/>
</dbReference>
<evidence type="ECO:0000313" key="12">
    <source>
        <dbReference type="Proteomes" id="UP000030764"/>
    </source>
</evidence>
<evidence type="ECO:0000256" key="5">
    <source>
        <dbReference type="ARBA" id="ARBA00022842"/>
    </source>
</evidence>
<dbReference type="FunFam" id="3.40.50.1000:FF:000055">
    <property type="entry name" value="Haloacid dehalogenase-like hydrolase family protein"/>
    <property type="match status" value="1"/>
</dbReference>
<keyword evidence="9" id="KW-1133">Transmembrane helix</keyword>
<organism evidence="11 12">
    <name type="scientific">Trichuris suis</name>
    <name type="common">pig whipworm</name>
    <dbReference type="NCBI Taxonomy" id="68888"/>
    <lineage>
        <taxon>Eukaryota</taxon>
        <taxon>Metazoa</taxon>
        <taxon>Ecdysozoa</taxon>
        <taxon>Nematoda</taxon>
        <taxon>Enoplea</taxon>
        <taxon>Dorylaimia</taxon>
        <taxon>Trichinellida</taxon>
        <taxon>Trichuridae</taxon>
        <taxon>Trichuris</taxon>
    </lineage>
</organism>
<evidence type="ECO:0000256" key="1">
    <source>
        <dbReference type="ARBA" id="ARBA00001946"/>
    </source>
</evidence>
<sequence>MPPQPVTHVIFDLDGLLLDTEVQYTEAHNRLLKKYGKQLSWDVKSKMMGRTQNEAYQILINEMELPMTVEQVKTEMDGYLEELFPRSSLMPGAHRLITHFYNTSVPMALCSGSNKRFYELKTKRHKRTFDLLQHCVFVPSDPDVTRGKPDPQCFQVCSQRFSPSPKCPSAVLVFEDSPNGVEAALRAGMQVAMVPDCRVSMEERNKATLCLDSLLYFKPELFGLPPFMDYANDHKEKQVALMKNLFAMLTWHQRLVPLGSAVIAVLSFAFFIGAGAARQEIADQHLQRHKIEDFEIPESAIIQLPYAVFPEPNCEYSVHAGGPSGPEVSVASIGDLLYHKWKCHTATKSQKLYCIAVHNCSVGNDRLTYTIIDSNGCTTEPSIVPEITYTGDLEAGLLSHAFSLGFQPPTLAFKCKIKLLIKENGVCSRTTCPDRSKSWF</sequence>
<dbReference type="SFLD" id="SFLDS00003">
    <property type="entry name" value="Haloacid_Dehalogenase"/>
    <property type="match status" value="1"/>
</dbReference>
<dbReference type="EC" id="3.1.3.96" evidence="7"/>
<dbReference type="PANTHER" id="PTHR18901:SF38">
    <property type="entry name" value="PSEUDOURIDINE-5'-PHOSPHATASE"/>
    <property type="match status" value="1"/>
</dbReference>
<dbReference type="GO" id="GO:1990738">
    <property type="term" value="F:pseudouridine 5'-phosphatase activity"/>
    <property type="evidence" value="ECO:0007669"/>
    <property type="project" value="UniProtKB-EC"/>
</dbReference>
<evidence type="ECO:0000256" key="7">
    <source>
        <dbReference type="ARBA" id="ARBA00066578"/>
    </source>
</evidence>
<dbReference type="PROSITE" id="PS51034">
    <property type="entry name" value="ZP_2"/>
    <property type="match status" value="1"/>
</dbReference>
<evidence type="ECO:0000256" key="4">
    <source>
        <dbReference type="ARBA" id="ARBA00022801"/>
    </source>
</evidence>
<keyword evidence="9" id="KW-0472">Membrane</keyword>
<accession>A0A085M7L8</accession>
<dbReference type="Proteomes" id="UP000030764">
    <property type="component" value="Unassembled WGS sequence"/>
</dbReference>
<comment type="cofactor">
    <cofactor evidence="1">
        <name>Mg(2+)</name>
        <dbReference type="ChEBI" id="CHEBI:18420"/>
    </cofactor>
</comment>
<dbReference type="FunFam" id="1.10.150.240:FF:000001">
    <property type="entry name" value="Haloacid dehalogenase-like hydrolase domain"/>
    <property type="match status" value="1"/>
</dbReference>
<keyword evidence="4" id="KW-0378">Hydrolase</keyword>
<evidence type="ECO:0000313" key="11">
    <source>
        <dbReference type="EMBL" id="KFD53214.1"/>
    </source>
</evidence>
<keyword evidence="3" id="KW-0479">Metal-binding</keyword>
<dbReference type="Pfam" id="PF25301">
    <property type="entry name" value="CUT_C"/>
    <property type="match status" value="1"/>
</dbReference>
<dbReference type="InterPro" id="IPR036412">
    <property type="entry name" value="HAD-like_sf"/>
</dbReference>
<dbReference type="GO" id="GO:0046872">
    <property type="term" value="F:metal ion binding"/>
    <property type="evidence" value="ECO:0007669"/>
    <property type="project" value="UniProtKB-KW"/>
</dbReference>
<dbReference type="Gene3D" id="1.10.150.240">
    <property type="entry name" value="Putative phosphatase, domain 2"/>
    <property type="match status" value="1"/>
</dbReference>
<keyword evidence="12" id="KW-1185">Reference proteome</keyword>
<dbReference type="AlphaFoldDB" id="A0A085M7L8"/>
<gene>
    <name evidence="11" type="ORF">M513_05924</name>
</gene>
<reference evidence="11 12" key="1">
    <citation type="journal article" date="2014" name="Nat. Genet.">
        <title>Genome and transcriptome of the porcine whipworm Trichuris suis.</title>
        <authorList>
            <person name="Jex A.R."/>
            <person name="Nejsum P."/>
            <person name="Schwarz E.M."/>
            <person name="Hu L."/>
            <person name="Young N.D."/>
            <person name="Hall R.S."/>
            <person name="Korhonen P.K."/>
            <person name="Liao S."/>
            <person name="Thamsborg S."/>
            <person name="Xia J."/>
            <person name="Xu P."/>
            <person name="Wang S."/>
            <person name="Scheerlinck J.P."/>
            <person name="Hofmann A."/>
            <person name="Sternberg P.W."/>
            <person name="Wang J."/>
            <person name="Gasser R.B."/>
        </authorList>
    </citation>
    <scope>NUCLEOTIDE SEQUENCE [LARGE SCALE GENOMIC DNA]</scope>
    <source>
        <strain evidence="11">DCEP-RM93M</strain>
    </source>
</reference>
<evidence type="ECO:0000259" key="10">
    <source>
        <dbReference type="PROSITE" id="PS51034"/>
    </source>
</evidence>
<proteinExistence type="inferred from homology"/>
<evidence type="ECO:0000256" key="9">
    <source>
        <dbReference type="SAM" id="Phobius"/>
    </source>
</evidence>
<dbReference type="SMART" id="SM00241">
    <property type="entry name" value="ZP"/>
    <property type="match status" value="1"/>
</dbReference>
<dbReference type="SFLD" id="SFLDG01129">
    <property type="entry name" value="C1.5:_HAD__Beta-PGM__Phosphata"/>
    <property type="match status" value="1"/>
</dbReference>
<dbReference type="PANTHER" id="PTHR18901">
    <property type="entry name" value="2-DEOXYGLUCOSE-6-PHOSPHATE PHOSPHATASE 2"/>
    <property type="match status" value="1"/>
</dbReference>
<dbReference type="NCBIfam" id="TIGR01509">
    <property type="entry name" value="HAD-SF-IA-v3"/>
    <property type="match status" value="1"/>
</dbReference>
<dbReference type="InterPro" id="IPR006439">
    <property type="entry name" value="HAD-SF_hydro_IA"/>
</dbReference>
<dbReference type="Gene3D" id="3.40.50.1000">
    <property type="entry name" value="HAD superfamily/HAD-like"/>
    <property type="match status" value="1"/>
</dbReference>
<dbReference type="InterPro" id="IPR057475">
    <property type="entry name" value="CUT_C"/>
</dbReference>
<feature type="transmembrane region" description="Helical" evidence="9">
    <location>
        <begin position="255"/>
        <end position="277"/>
    </location>
</feature>
<dbReference type="SUPFAM" id="SSF56784">
    <property type="entry name" value="HAD-like"/>
    <property type="match status" value="1"/>
</dbReference>
<dbReference type="InterPro" id="IPR001507">
    <property type="entry name" value="ZP_dom"/>
</dbReference>